<keyword evidence="3 6" id="KW-0479">Metal-binding</keyword>
<evidence type="ECO:0000256" key="1">
    <source>
        <dbReference type="ARBA" id="ARBA00022649"/>
    </source>
</evidence>
<dbReference type="HAMAP" id="MF_00265">
    <property type="entry name" value="VapC_Nob1"/>
    <property type="match status" value="1"/>
</dbReference>
<keyword evidence="4 6" id="KW-0378">Hydrolase</keyword>
<dbReference type="SUPFAM" id="SSF88723">
    <property type="entry name" value="PIN domain-like"/>
    <property type="match status" value="1"/>
</dbReference>
<dbReference type="GO" id="GO:0045926">
    <property type="term" value="P:negative regulation of growth"/>
    <property type="evidence" value="ECO:0007669"/>
    <property type="project" value="UniProtKB-ARBA"/>
</dbReference>
<comment type="caution">
    <text evidence="8">The sequence shown here is derived from an EMBL/GenBank/DDBJ whole genome shotgun (WGS) entry which is preliminary data.</text>
</comment>
<gene>
    <name evidence="6" type="primary">vapC</name>
    <name evidence="8" type="ORF">A5649_20830</name>
</gene>
<dbReference type="InterPro" id="IPR029060">
    <property type="entry name" value="PIN-like_dom_sf"/>
</dbReference>
<evidence type="ECO:0000259" key="7">
    <source>
        <dbReference type="Pfam" id="PF01850"/>
    </source>
</evidence>
<keyword evidence="2 6" id="KW-0540">Nuclease</keyword>
<sequence length="143" mass="15228">MIVDANLLLYAVDSDSKHNPVAAAWLEETLNGANRVGLPWQTIGAFLRIVTHPRAAANPLTGPEAWTHVSDWLAVPVVWIPPATEATAQAYAKICTQVDVTGSLVPDAQLAALAIEHGVALASADTDFQRFPGLRWINPLASG</sequence>
<evidence type="ECO:0000256" key="5">
    <source>
        <dbReference type="ARBA" id="ARBA00022842"/>
    </source>
</evidence>
<dbReference type="EC" id="3.1.-.-" evidence="6"/>
<evidence type="ECO:0000256" key="3">
    <source>
        <dbReference type="ARBA" id="ARBA00022723"/>
    </source>
</evidence>
<dbReference type="AlphaFoldDB" id="A0AA91EW04"/>
<organism evidence="8 9">
    <name type="scientific">Mycolicibacter heraklionensis</name>
    <dbReference type="NCBI Taxonomy" id="512402"/>
    <lineage>
        <taxon>Bacteria</taxon>
        <taxon>Bacillati</taxon>
        <taxon>Actinomycetota</taxon>
        <taxon>Actinomycetes</taxon>
        <taxon>Mycobacteriales</taxon>
        <taxon>Mycobacteriaceae</taxon>
        <taxon>Mycolicibacter</taxon>
    </lineage>
</organism>
<evidence type="ECO:0000313" key="8">
    <source>
        <dbReference type="EMBL" id="OBK86296.1"/>
    </source>
</evidence>
<dbReference type="InterPro" id="IPR006226">
    <property type="entry name" value="Mtu_PIN"/>
</dbReference>
<evidence type="ECO:0000313" key="9">
    <source>
        <dbReference type="Proteomes" id="UP000093712"/>
    </source>
</evidence>
<dbReference type="GO" id="GO:0004540">
    <property type="term" value="F:RNA nuclease activity"/>
    <property type="evidence" value="ECO:0007669"/>
    <property type="project" value="InterPro"/>
</dbReference>
<evidence type="ECO:0000256" key="4">
    <source>
        <dbReference type="ARBA" id="ARBA00022801"/>
    </source>
</evidence>
<dbReference type="InterPro" id="IPR022907">
    <property type="entry name" value="VapC_family"/>
</dbReference>
<feature type="binding site" evidence="6">
    <location>
        <position position="4"/>
    </location>
    <ligand>
        <name>Mg(2+)</name>
        <dbReference type="ChEBI" id="CHEBI:18420"/>
    </ligand>
</feature>
<comment type="function">
    <text evidence="6">Toxic component of a toxin-antitoxin (TA) system. An RNase.</text>
</comment>
<reference evidence="8 9" key="1">
    <citation type="submission" date="2016-06" db="EMBL/GenBank/DDBJ databases">
        <authorList>
            <person name="Sutton G."/>
            <person name="Brinkac L."/>
            <person name="Sanka R."/>
            <person name="Adams M."/>
            <person name="Lau E."/>
            <person name="Garcia-Basteiro A."/>
            <person name="Lopez-Varela E."/>
            <person name="Palencia S."/>
        </authorList>
    </citation>
    <scope>NUCLEOTIDE SEQUENCE [LARGE SCALE GENOMIC DNA]</scope>
    <source>
        <strain evidence="8 9">1211594.5</strain>
    </source>
</reference>
<evidence type="ECO:0000256" key="6">
    <source>
        <dbReference type="HAMAP-Rule" id="MF_00265"/>
    </source>
</evidence>
<keyword evidence="6" id="KW-0800">Toxin</keyword>
<dbReference type="GO" id="GO:0090729">
    <property type="term" value="F:toxin activity"/>
    <property type="evidence" value="ECO:0007669"/>
    <property type="project" value="UniProtKB-KW"/>
</dbReference>
<name>A0AA91EW04_9MYCO</name>
<evidence type="ECO:0000256" key="2">
    <source>
        <dbReference type="ARBA" id="ARBA00022722"/>
    </source>
</evidence>
<dbReference type="RefSeq" id="WP_065040029.1">
    <property type="nucleotide sequence ID" value="NZ_LZME01000062.1"/>
</dbReference>
<dbReference type="Gene3D" id="3.40.50.1010">
    <property type="entry name" value="5'-nuclease"/>
    <property type="match status" value="1"/>
</dbReference>
<comment type="similarity">
    <text evidence="6">Belongs to the PINc/VapC protein family.</text>
</comment>
<dbReference type="NCBIfam" id="TIGR00028">
    <property type="entry name" value="Mtu_PIN_fam"/>
    <property type="match status" value="1"/>
</dbReference>
<feature type="domain" description="PIN" evidence="7">
    <location>
        <begin position="1"/>
        <end position="132"/>
    </location>
</feature>
<accession>A0AA91EW04</accession>
<dbReference type="EMBL" id="LZME01000062">
    <property type="protein sequence ID" value="OBK86296.1"/>
    <property type="molecule type" value="Genomic_DNA"/>
</dbReference>
<dbReference type="GO" id="GO:0016788">
    <property type="term" value="F:hydrolase activity, acting on ester bonds"/>
    <property type="evidence" value="ECO:0007669"/>
    <property type="project" value="InterPro"/>
</dbReference>
<dbReference type="Pfam" id="PF01850">
    <property type="entry name" value="PIN"/>
    <property type="match status" value="1"/>
</dbReference>
<dbReference type="Proteomes" id="UP000093712">
    <property type="component" value="Unassembled WGS sequence"/>
</dbReference>
<protein>
    <recommendedName>
        <fullName evidence="6">Ribonuclease VapC</fullName>
        <shortName evidence="6">RNase VapC</shortName>
        <ecNumber evidence="6">3.1.-.-</ecNumber>
    </recommendedName>
    <alternativeName>
        <fullName evidence="6">Toxin VapC</fullName>
    </alternativeName>
</protein>
<feature type="binding site" evidence="6">
    <location>
        <position position="107"/>
    </location>
    <ligand>
        <name>Mg(2+)</name>
        <dbReference type="ChEBI" id="CHEBI:18420"/>
    </ligand>
</feature>
<keyword evidence="1 6" id="KW-1277">Toxin-antitoxin system</keyword>
<dbReference type="InterPro" id="IPR002716">
    <property type="entry name" value="PIN_dom"/>
</dbReference>
<comment type="cofactor">
    <cofactor evidence="6">
        <name>Mg(2+)</name>
        <dbReference type="ChEBI" id="CHEBI:18420"/>
    </cofactor>
</comment>
<keyword evidence="5 6" id="KW-0460">Magnesium</keyword>
<dbReference type="GO" id="GO:0000287">
    <property type="term" value="F:magnesium ion binding"/>
    <property type="evidence" value="ECO:0007669"/>
    <property type="project" value="UniProtKB-UniRule"/>
</dbReference>
<proteinExistence type="inferred from homology"/>